<organism evidence="1 2">
    <name type="scientific">Algoriphagus antarcticus</name>
    <dbReference type="NCBI Taxonomy" id="238540"/>
    <lineage>
        <taxon>Bacteria</taxon>
        <taxon>Pseudomonadati</taxon>
        <taxon>Bacteroidota</taxon>
        <taxon>Cytophagia</taxon>
        <taxon>Cytophagales</taxon>
        <taxon>Cyclobacteriaceae</taxon>
        <taxon>Algoriphagus</taxon>
    </lineage>
</organism>
<sequence length="45" mass="5309">MNWFFKNGDKIGLYFYLKVKKHAKAFRPLNLNNCALCVKRPAHRG</sequence>
<gene>
    <name evidence="1" type="ORF">C8N25_101114</name>
</gene>
<evidence type="ECO:0000313" key="1">
    <source>
        <dbReference type="EMBL" id="REG94289.1"/>
    </source>
</evidence>
<reference evidence="1 2" key="1">
    <citation type="submission" date="2018-08" db="EMBL/GenBank/DDBJ databases">
        <title>Genomic Encyclopedia of Archaeal and Bacterial Type Strains, Phase II (KMG-II): from individual species to whole genera.</title>
        <authorList>
            <person name="Goeker M."/>
        </authorList>
    </citation>
    <scope>NUCLEOTIDE SEQUENCE [LARGE SCALE GENOMIC DNA]</scope>
    <source>
        <strain evidence="1 2">DSM 15986</strain>
    </source>
</reference>
<evidence type="ECO:0000313" key="2">
    <source>
        <dbReference type="Proteomes" id="UP000256405"/>
    </source>
</evidence>
<dbReference type="AlphaFoldDB" id="A0A3E0EAL3"/>
<dbReference type="Proteomes" id="UP000256405">
    <property type="component" value="Unassembled WGS sequence"/>
</dbReference>
<protein>
    <submittedName>
        <fullName evidence="1">Uncharacterized protein</fullName>
    </submittedName>
</protein>
<comment type="caution">
    <text evidence="1">The sequence shown here is derived from an EMBL/GenBank/DDBJ whole genome shotgun (WGS) entry which is preliminary data.</text>
</comment>
<name>A0A3E0EAL3_9BACT</name>
<proteinExistence type="predicted"/>
<dbReference type="EMBL" id="QUNF01000001">
    <property type="protein sequence ID" value="REG94289.1"/>
    <property type="molecule type" value="Genomic_DNA"/>
</dbReference>
<accession>A0A3E0EAL3</accession>
<keyword evidence="2" id="KW-1185">Reference proteome</keyword>